<dbReference type="InterPro" id="IPR056823">
    <property type="entry name" value="TEN-like_YD-shell"/>
</dbReference>
<evidence type="ECO:0000259" key="6">
    <source>
        <dbReference type="Pfam" id="PF20148"/>
    </source>
</evidence>
<dbReference type="PANTHER" id="PTHR32305">
    <property type="match status" value="1"/>
</dbReference>
<keyword evidence="3" id="KW-0812">Transmembrane</keyword>
<dbReference type="Pfam" id="PF05593">
    <property type="entry name" value="RHS_repeat"/>
    <property type="match status" value="2"/>
</dbReference>
<feature type="transmembrane region" description="Helical" evidence="3">
    <location>
        <begin position="12"/>
        <end position="32"/>
    </location>
</feature>
<dbReference type="InterPro" id="IPR050708">
    <property type="entry name" value="T6SS_VgrG/RHS"/>
</dbReference>
<feature type="compositionally biased region" description="Gly residues" evidence="2">
    <location>
        <begin position="262"/>
        <end position="299"/>
    </location>
</feature>
<evidence type="ECO:0000259" key="7">
    <source>
        <dbReference type="Pfam" id="PF25023"/>
    </source>
</evidence>
<organism evidence="8 9">
    <name type="scientific">Povalibacter uvarum</name>
    <dbReference type="NCBI Taxonomy" id="732238"/>
    <lineage>
        <taxon>Bacteria</taxon>
        <taxon>Pseudomonadati</taxon>
        <taxon>Pseudomonadota</taxon>
        <taxon>Gammaproteobacteria</taxon>
        <taxon>Steroidobacterales</taxon>
        <taxon>Steroidobacteraceae</taxon>
        <taxon>Povalibacter</taxon>
    </lineage>
</organism>
<keyword evidence="1" id="KW-0677">Repeat</keyword>
<dbReference type="InterPro" id="IPR045351">
    <property type="entry name" value="DUF6531"/>
</dbReference>
<dbReference type="InterPro" id="IPR012495">
    <property type="entry name" value="TadE-like_dom"/>
</dbReference>
<dbReference type="NCBIfam" id="TIGR03696">
    <property type="entry name" value="Rhs_assc_core"/>
    <property type="match status" value="1"/>
</dbReference>
<evidence type="ECO:0000256" key="1">
    <source>
        <dbReference type="ARBA" id="ARBA00022737"/>
    </source>
</evidence>
<keyword evidence="3" id="KW-1133">Transmembrane helix</keyword>
<comment type="caution">
    <text evidence="8">The sequence shown here is derived from an EMBL/GenBank/DDBJ whole genome shotgun (WGS) entry which is preliminary data.</text>
</comment>
<proteinExistence type="predicted"/>
<dbReference type="NCBIfam" id="TIGR01643">
    <property type="entry name" value="YD_repeat_2x"/>
    <property type="match status" value="3"/>
</dbReference>
<evidence type="ECO:0000256" key="2">
    <source>
        <dbReference type="SAM" id="MobiDB-lite"/>
    </source>
</evidence>
<dbReference type="InterPro" id="IPR006530">
    <property type="entry name" value="YD"/>
</dbReference>
<dbReference type="Pfam" id="PF09994">
    <property type="entry name" value="T6SS_Tle1-like_cat"/>
    <property type="match status" value="2"/>
</dbReference>
<dbReference type="RefSeq" id="WP_184332936.1">
    <property type="nucleotide sequence ID" value="NZ_JACHHZ010000003.1"/>
</dbReference>
<dbReference type="EMBL" id="JACHHZ010000003">
    <property type="protein sequence ID" value="MBB6094030.1"/>
    <property type="molecule type" value="Genomic_DNA"/>
</dbReference>
<feature type="region of interest" description="Disordered" evidence="2">
    <location>
        <begin position="203"/>
        <end position="328"/>
    </location>
</feature>
<evidence type="ECO:0000259" key="4">
    <source>
        <dbReference type="Pfam" id="PF07811"/>
    </source>
</evidence>
<dbReference type="Gene3D" id="2.180.10.10">
    <property type="entry name" value="RHS repeat-associated core"/>
    <property type="match status" value="3"/>
</dbReference>
<dbReference type="Pfam" id="PF07811">
    <property type="entry name" value="TadE"/>
    <property type="match status" value="1"/>
</dbReference>
<feature type="domain" description="T6SS Phospholipase effector Tle1-like catalytic" evidence="5">
    <location>
        <begin position="1631"/>
        <end position="1741"/>
    </location>
</feature>
<dbReference type="PANTHER" id="PTHR32305:SF15">
    <property type="entry name" value="PROTEIN RHSA-RELATED"/>
    <property type="match status" value="1"/>
</dbReference>
<feature type="domain" description="Teneurin-like YD-shell" evidence="7">
    <location>
        <begin position="626"/>
        <end position="861"/>
    </location>
</feature>
<dbReference type="InterPro" id="IPR022385">
    <property type="entry name" value="Rhs_assc_core"/>
</dbReference>
<name>A0A841HP51_9GAMM</name>
<feature type="domain" description="TadE-like" evidence="4">
    <location>
        <begin position="5"/>
        <end position="47"/>
    </location>
</feature>
<dbReference type="InterPro" id="IPR018712">
    <property type="entry name" value="Tle1-like_cat"/>
</dbReference>
<accession>A0A841HP51</accession>
<evidence type="ECO:0000313" key="9">
    <source>
        <dbReference type="Proteomes" id="UP000588068"/>
    </source>
</evidence>
<feature type="domain" description="T6SS Phospholipase effector Tle1-like catalytic" evidence="5">
    <location>
        <begin position="1510"/>
        <end position="1619"/>
    </location>
</feature>
<evidence type="ECO:0000256" key="3">
    <source>
        <dbReference type="SAM" id="Phobius"/>
    </source>
</evidence>
<sequence>MRQRGAAIVEAVIALPILLAIILGAIQFGLIYQAKATLNFAGLQAARAGAVNNARPEAIRGGLARGLAPLYSPDSSVEGVARTIARINAALVTDARIRILNPTREAFADFGEDVEGVREIPNDRLHSRSTTLGALSGVNIQDANLLRVEVMYGYELQVPLVNAFIARFLLSTGERRAAFDAFQQQLLRRGRLPIVTTATVRMQSPARMSDAVVSRGELPDPPRIRADARPPDDGGGERNAGEQQQGEESAREDGSSLSDGFLGFGIGSGDGSGGGASPGGGGDGSGGGGGGSSGGGGNSGNPAQCPADGGSPSPPGPTSSGASLPGVGLPSLSVGDSIHVVTGNKYHEETDLPAADGALGLMFARHYNSDASRRVGVMGAGWRHTYEASIVPGADGSSLDLWQADGRRLRFVRATDSSQYLPQRGGEGEVHIDASGYRWLWPSGRQVVFDTRGRLTALRQGADHVVMKYDDAGQLDRMRDSTGRDLRIDYYPNGRVARVVLGGEIAWHYAYDRVGNLAQVVSPDGRSRRYEYTDVRHPNHLTAITAGASRPAEYGGRGRFLEIARWEYDERGRAIMSTHPGGAEEVTLVYDKSFTDVADAFGKVTRHSVTSRDGIAWVTEVRGPSCTPCDTSDVRYEFNRRYQVTSMLPKAGPSFRLHYDDRHRLVGVEQNPGDADQKQTRYEYEGDALTPSRIRFPSVNAEGSHEITYAYRSDGQIDSIRETGYSPTSASAFSSIERTVRFAYDAAGRLVAIDGPRTDVADVIRIGYDGLGRRTLIRTPEGNEQRIDGFSAMGQARSIHNTGLPTVSIEHDSGGRAIAVTELRASGKRTIRYAYDVLGRLTGVTDEHGRTRTFGYDAAGRPDRIGADDMDASIRLRYAADGKVAGAALLSRGAPIRNHRYVYDDRRRLTEIRDGQGPPLRQLEYDGEDTSPARLIDPLGEVTELTYDASHSPDSLTAPDGGVTRFQRDTQRRLVGVTDPNDARSRYRYDDFGRRVLEETADGGAVWSAYDEAHNIVERRRANGERTRYEYDADNRLIAVKSREGVTRLTYRGPHLIAIDGYRGSERFKRDRDGQLTGHARIIGGRVFHDGRRFDGSGRLIERAMPSGLRLKYSYNEKGGLSAITLDRLLGDTPIVSQSGQGAGAQSRAVAAMHPMGRFVYGNGIELHNLHDLRTGKLASRETRGVSSAQYRYDQAGQTVAIATNDGERRYEYDTVGRLKSAKLPAGDFSYRYDANGNRLSTAALLRVDRTESNAWKLRSQPADGRAPTAGKPLERELRYSAGSNRLREVKQEHTSSAYSYDAMGNPIRAGSRNYEYNSEGRPYQLFVGNRLVATYAYNLAGERISKTLHGGSGPGTTFYIYERHQLIAEADSQGRIAREYVYLGRHPVALIERGRIFWIHTDHLGTPIAMTDADRRVVWKADYEPFGKAHVLEDPDGDGALVSLNLRFPGQYADAESGTHYNLTRDYDPSTGRYLTVDPLGLYDGTNPYAYVHGSPISNTDPLGLYLFAFDGTWVNRTNGTLTNVELFRRYYDPTMDERNSFYRRGIGTPAEGDTDWRDSVDRILGGATGLGGREIIDDALNLLDRLIRGGVQNVQFDGVIDIVGFSRGAAIGRAFANEIYSRMDGGHYRHALSRDGSCRSLRIRFMGLFDTVAAFGIPTNDTNIGYDLTIDDRVGTVAHAIALNEHRAAFDLISIQYSEHAANTSQYRQERAFIGAHSDIGGGYANGDLSDLALRWMHTQAIVAGVRMTPLLDEHLAVSAPLLHDERRYPAQDREIFYPNDPLWERETCPLPVIACAVWEPSPTQRQATAPQFQFPELRDMIRESRQSDAVRGVVDMERYRAWLRSRGQL</sequence>
<dbReference type="Pfam" id="PF25023">
    <property type="entry name" value="TEN_YD-shell"/>
    <property type="match status" value="3"/>
</dbReference>
<dbReference type="InterPro" id="IPR031325">
    <property type="entry name" value="RHS_repeat"/>
</dbReference>
<keyword evidence="3" id="KW-0472">Membrane</keyword>
<feature type="domain" description="Teneurin-like YD-shell" evidence="7">
    <location>
        <begin position="449"/>
        <end position="592"/>
    </location>
</feature>
<feature type="domain" description="Teneurin-like YD-shell" evidence="7">
    <location>
        <begin position="1290"/>
        <end position="1484"/>
    </location>
</feature>
<gene>
    <name evidence="8" type="ORF">HNQ60_002911</name>
</gene>
<reference evidence="8 9" key="1">
    <citation type="submission" date="2020-08" db="EMBL/GenBank/DDBJ databases">
        <title>Genomic Encyclopedia of Type Strains, Phase IV (KMG-IV): sequencing the most valuable type-strain genomes for metagenomic binning, comparative biology and taxonomic classification.</title>
        <authorList>
            <person name="Goeker M."/>
        </authorList>
    </citation>
    <scope>NUCLEOTIDE SEQUENCE [LARGE SCALE GENOMIC DNA]</scope>
    <source>
        <strain evidence="8 9">DSM 26723</strain>
    </source>
</reference>
<feature type="domain" description="DUF6531" evidence="6">
    <location>
        <begin position="335"/>
        <end position="411"/>
    </location>
</feature>
<keyword evidence="9" id="KW-1185">Reference proteome</keyword>
<feature type="compositionally biased region" description="Basic and acidic residues" evidence="2">
    <location>
        <begin position="217"/>
        <end position="240"/>
    </location>
</feature>
<protein>
    <submittedName>
        <fullName evidence="8">RHS repeat-associated protein</fullName>
    </submittedName>
</protein>
<dbReference type="Pfam" id="PF20148">
    <property type="entry name" value="DUF6531"/>
    <property type="match status" value="1"/>
</dbReference>
<dbReference type="Proteomes" id="UP000588068">
    <property type="component" value="Unassembled WGS sequence"/>
</dbReference>
<evidence type="ECO:0000259" key="5">
    <source>
        <dbReference type="Pfam" id="PF09994"/>
    </source>
</evidence>
<evidence type="ECO:0000313" key="8">
    <source>
        <dbReference type="EMBL" id="MBB6094030.1"/>
    </source>
</evidence>